<feature type="transmembrane region" description="Helical" evidence="5">
    <location>
        <begin position="352"/>
        <end position="374"/>
    </location>
</feature>
<evidence type="ECO:0000256" key="4">
    <source>
        <dbReference type="ARBA" id="ARBA00023136"/>
    </source>
</evidence>
<keyword evidence="4 5" id="KW-0472">Membrane</keyword>
<dbReference type="EMBL" id="CP092864">
    <property type="protein sequence ID" value="UYV62388.1"/>
    <property type="molecule type" value="Genomic_DNA"/>
</dbReference>
<feature type="transmembrane region" description="Helical" evidence="5">
    <location>
        <begin position="300"/>
        <end position="317"/>
    </location>
</feature>
<dbReference type="PANTHER" id="PTHR11662">
    <property type="entry name" value="SOLUTE CARRIER FAMILY 17"/>
    <property type="match status" value="1"/>
</dbReference>
<evidence type="ECO:0000313" key="8">
    <source>
        <dbReference type="Proteomes" id="UP001235939"/>
    </source>
</evidence>
<dbReference type="PANTHER" id="PTHR11662:SF399">
    <property type="entry name" value="FI19708P1-RELATED"/>
    <property type="match status" value="1"/>
</dbReference>
<dbReference type="PROSITE" id="PS50850">
    <property type="entry name" value="MFS"/>
    <property type="match status" value="1"/>
</dbReference>
<name>A0ABY6K0Q9_9ARAC</name>
<dbReference type="InterPro" id="IPR050382">
    <property type="entry name" value="MFS_Na/Anion_cotransporter"/>
</dbReference>
<feature type="transmembrane region" description="Helical" evidence="5">
    <location>
        <begin position="157"/>
        <end position="177"/>
    </location>
</feature>
<feature type="transmembrane region" description="Helical" evidence="5">
    <location>
        <begin position="55"/>
        <end position="83"/>
    </location>
</feature>
<evidence type="ECO:0000256" key="5">
    <source>
        <dbReference type="SAM" id="Phobius"/>
    </source>
</evidence>
<protein>
    <submittedName>
        <fullName evidence="7">SLC17A5</fullName>
    </submittedName>
</protein>
<evidence type="ECO:0000259" key="6">
    <source>
        <dbReference type="PROSITE" id="PS50850"/>
    </source>
</evidence>
<evidence type="ECO:0000313" key="7">
    <source>
        <dbReference type="EMBL" id="UYV62388.1"/>
    </source>
</evidence>
<dbReference type="Pfam" id="PF07690">
    <property type="entry name" value="MFS_1"/>
    <property type="match status" value="1"/>
</dbReference>
<evidence type="ECO:0000256" key="3">
    <source>
        <dbReference type="ARBA" id="ARBA00022989"/>
    </source>
</evidence>
<comment type="subcellular location">
    <subcellularLocation>
        <location evidence="1">Membrane</location>
        <topology evidence="1">Multi-pass membrane protein</topology>
    </subcellularLocation>
</comment>
<accession>A0ABY6K0Q9</accession>
<dbReference type="InterPro" id="IPR036259">
    <property type="entry name" value="MFS_trans_sf"/>
</dbReference>
<dbReference type="Proteomes" id="UP001235939">
    <property type="component" value="Chromosome 02"/>
</dbReference>
<evidence type="ECO:0000256" key="2">
    <source>
        <dbReference type="ARBA" id="ARBA00022692"/>
    </source>
</evidence>
<keyword evidence="8" id="KW-1185">Reference proteome</keyword>
<sequence length="456" mass="49754">MSTYVVPGHVLCVLQKGEYNWDSTEQGLVLGSFYLGYIVTQLPGGWYAEKHGGKWLFGLGVLGTSMLSLLLPLSAMAGLPALVTLRILQGLAEREDKCRCGQGVTFPAMFVLLTRWIPVKQRSLQLALTLIGANLGVVIAMPTASALAEQGAGWPSVFYIFGVLGCVWFGAWTLLAFNQPLEHPYISQEELLYLHTSIVDLSTTPKKHPKVPWKAIFSSQPFWALLVTRWVSYWGLYLLISELPLYMTTVLRVSLRQNSLATSLIFSAQCLGMAAAGYLADYLKNNDIISLDSIRKSFEGIALLGSALSLVAIPNSHCEVPQVIALLIAFMTLYGFTAGGSSPTQMDIAPEFAGTITGLASTVGCSSGFLGPLFTGFMTDKKNVFQQTIEEWNFVFYTTAILYLGGAMCFIVAGTSDVQPWAKLRSHSHHILTDDGPETTTTTTTTTYRPLQDLVS</sequence>
<dbReference type="SUPFAM" id="SSF103473">
    <property type="entry name" value="MFS general substrate transporter"/>
    <property type="match status" value="1"/>
</dbReference>
<reference evidence="7 8" key="1">
    <citation type="submission" date="2022-01" db="EMBL/GenBank/DDBJ databases">
        <title>A chromosomal length assembly of Cordylochernes scorpioides.</title>
        <authorList>
            <person name="Zeh D."/>
            <person name="Zeh J."/>
        </authorList>
    </citation>
    <scope>NUCLEOTIDE SEQUENCE [LARGE SCALE GENOMIC DNA]</scope>
    <source>
        <strain evidence="7">IN4F17</strain>
        <tissue evidence="7">Whole Body</tissue>
    </source>
</reference>
<feature type="transmembrane region" description="Helical" evidence="5">
    <location>
        <begin position="126"/>
        <end position="145"/>
    </location>
</feature>
<feature type="transmembrane region" description="Helical" evidence="5">
    <location>
        <begin position="28"/>
        <end position="48"/>
    </location>
</feature>
<feature type="transmembrane region" description="Helical" evidence="5">
    <location>
        <begin position="323"/>
        <end position="340"/>
    </location>
</feature>
<organism evidence="7 8">
    <name type="scientific">Cordylochernes scorpioides</name>
    <dbReference type="NCBI Taxonomy" id="51811"/>
    <lineage>
        <taxon>Eukaryota</taxon>
        <taxon>Metazoa</taxon>
        <taxon>Ecdysozoa</taxon>
        <taxon>Arthropoda</taxon>
        <taxon>Chelicerata</taxon>
        <taxon>Arachnida</taxon>
        <taxon>Pseudoscorpiones</taxon>
        <taxon>Cheliferoidea</taxon>
        <taxon>Chernetidae</taxon>
        <taxon>Cordylochernes</taxon>
    </lineage>
</organism>
<feature type="transmembrane region" description="Helical" evidence="5">
    <location>
        <begin position="394"/>
        <end position="415"/>
    </location>
</feature>
<dbReference type="InterPro" id="IPR011701">
    <property type="entry name" value="MFS"/>
</dbReference>
<proteinExistence type="predicted"/>
<dbReference type="InterPro" id="IPR020846">
    <property type="entry name" value="MFS_dom"/>
</dbReference>
<feature type="domain" description="Major facilitator superfamily (MFS) profile" evidence="6">
    <location>
        <begin position="1"/>
        <end position="417"/>
    </location>
</feature>
<gene>
    <name evidence="7" type="ORF">LAZ67_2000356</name>
</gene>
<feature type="transmembrane region" description="Helical" evidence="5">
    <location>
        <begin position="260"/>
        <end position="280"/>
    </location>
</feature>
<evidence type="ECO:0000256" key="1">
    <source>
        <dbReference type="ARBA" id="ARBA00004141"/>
    </source>
</evidence>
<dbReference type="Gene3D" id="1.20.1250.20">
    <property type="entry name" value="MFS general substrate transporter like domains"/>
    <property type="match status" value="2"/>
</dbReference>
<keyword evidence="2 5" id="KW-0812">Transmembrane</keyword>
<keyword evidence="3 5" id="KW-1133">Transmembrane helix</keyword>